<evidence type="ECO:0000256" key="1">
    <source>
        <dbReference type="ARBA" id="ARBA00007102"/>
    </source>
</evidence>
<accession>A0A2H0XGS8</accession>
<evidence type="ECO:0000313" key="7">
    <source>
        <dbReference type="Proteomes" id="UP000230340"/>
    </source>
</evidence>
<evidence type="ECO:0000256" key="4">
    <source>
        <dbReference type="HAMAP-Rule" id="MF_00508"/>
    </source>
</evidence>
<dbReference type="InterPro" id="IPR018268">
    <property type="entry name" value="Ribosomal_uS10_CS"/>
</dbReference>
<dbReference type="Proteomes" id="UP000230340">
    <property type="component" value="Unassembled WGS sequence"/>
</dbReference>
<gene>
    <name evidence="4" type="primary">rpsJ</name>
    <name evidence="6" type="ORF">COT49_00680</name>
</gene>
<evidence type="ECO:0000256" key="2">
    <source>
        <dbReference type="ARBA" id="ARBA00022980"/>
    </source>
</evidence>
<dbReference type="SMART" id="SM01403">
    <property type="entry name" value="Ribosomal_S10"/>
    <property type="match status" value="1"/>
</dbReference>
<dbReference type="GO" id="GO:0003735">
    <property type="term" value="F:structural constituent of ribosome"/>
    <property type="evidence" value="ECO:0007669"/>
    <property type="project" value="InterPro"/>
</dbReference>
<dbReference type="InterPro" id="IPR036838">
    <property type="entry name" value="Ribosomal_uS10_dom_sf"/>
</dbReference>
<dbReference type="InterPro" id="IPR001848">
    <property type="entry name" value="Ribosomal_uS10"/>
</dbReference>
<dbReference type="HAMAP" id="MF_00508">
    <property type="entry name" value="Ribosomal_uS10"/>
    <property type="match status" value="1"/>
</dbReference>
<evidence type="ECO:0000256" key="3">
    <source>
        <dbReference type="ARBA" id="ARBA00023274"/>
    </source>
</evidence>
<comment type="caution">
    <text evidence="6">The sequence shown here is derived from an EMBL/GenBank/DDBJ whole genome shotgun (WGS) entry which is preliminary data.</text>
</comment>
<dbReference type="GO" id="GO:0006412">
    <property type="term" value="P:translation"/>
    <property type="evidence" value="ECO:0007669"/>
    <property type="project" value="UniProtKB-UniRule"/>
</dbReference>
<dbReference type="EMBL" id="PEYT01000004">
    <property type="protein sequence ID" value="PIS23348.1"/>
    <property type="molecule type" value="Genomic_DNA"/>
</dbReference>
<comment type="subunit">
    <text evidence="4">Part of the 30S ribosomal subunit.</text>
</comment>
<sequence>MSKGRIRVKLKSYDSRVVDQSATKIVDTAIRTGAKVSGPVPMPTKRERITVLRGPHIDARSREHFDVRTHVRIIDIDNPTLSTMDQLSHLTLPAGVGIEIKA</sequence>
<organism evidence="6 7">
    <name type="scientific">candidate division WWE3 bacterium CG08_land_8_20_14_0_20_40_13</name>
    <dbReference type="NCBI Taxonomy" id="1975084"/>
    <lineage>
        <taxon>Bacteria</taxon>
        <taxon>Katanobacteria</taxon>
    </lineage>
</organism>
<dbReference type="Pfam" id="PF00338">
    <property type="entry name" value="Ribosomal_S10"/>
    <property type="match status" value="1"/>
</dbReference>
<dbReference type="PRINTS" id="PR00971">
    <property type="entry name" value="RIBOSOMALS10"/>
</dbReference>
<protein>
    <recommendedName>
        <fullName evidence="4">Small ribosomal subunit protein uS10</fullName>
    </recommendedName>
</protein>
<dbReference type="SUPFAM" id="SSF54999">
    <property type="entry name" value="Ribosomal protein S10"/>
    <property type="match status" value="1"/>
</dbReference>
<dbReference type="InterPro" id="IPR027486">
    <property type="entry name" value="Ribosomal_uS10_dom"/>
</dbReference>
<dbReference type="PROSITE" id="PS00361">
    <property type="entry name" value="RIBOSOMAL_S10"/>
    <property type="match status" value="1"/>
</dbReference>
<dbReference type="NCBIfam" id="NF001861">
    <property type="entry name" value="PRK00596.1"/>
    <property type="match status" value="1"/>
</dbReference>
<reference evidence="7" key="1">
    <citation type="submission" date="2017-09" db="EMBL/GenBank/DDBJ databases">
        <title>Depth-based differentiation of microbial function through sediment-hosted aquifers and enrichment of novel symbionts in the deep terrestrial subsurface.</title>
        <authorList>
            <person name="Probst A.J."/>
            <person name="Ladd B."/>
            <person name="Jarett J.K."/>
            <person name="Geller-Mcgrath D.E."/>
            <person name="Sieber C.M.K."/>
            <person name="Emerson J.B."/>
            <person name="Anantharaman K."/>
            <person name="Thomas B.C."/>
            <person name="Malmstrom R."/>
            <person name="Stieglmeier M."/>
            <person name="Klingl A."/>
            <person name="Woyke T."/>
            <person name="Ryan C.M."/>
            <person name="Banfield J.F."/>
        </authorList>
    </citation>
    <scope>NUCLEOTIDE SEQUENCE [LARGE SCALE GENOMIC DNA]</scope>
</reference>
<dbReference type="FunFam" id="3.30.70.600:FF:000003">
    <property type="entry name" value="30S ribosomal protein S10"/>
    <property type="match status" value="1"/>
</dbReference>
<keyword evidence="2 4" id="KW-0689">Ribosomal protein</keyword>
<evidence type="ECO:0000313" key="6">
    <source>
        <dbReference type="EMBL" id="PIS23348.1"/>
    </source>
</evidence>
<proteinExistence type="inferred from homology"/>
<dbReference type="Gene3D" id="3.30.70.600">
    <property type="entry name" value="Ribosomal protein S10 domain"/>
    <property type="match status" value="1"/>
</dbReference>
<keyword evidence="3 4" id="KW-0687">Ribonucleoprotein</keyword>
<dbReference type="NCBIfam" id="TIGR01049">
    <property type="entry name" value="rpsJ_bact"/>
    <property type="match status" value="1"/>
</dbReference>
<dbReference type="AlphaFoldDB" id="A0A2H0XGS8"/>
<dbReference type="GO" id="GO:0005840">
    <property type="term" value="C:ribosome"/>
    <property type="evidence" value="ECO:0007669"/>
    <property type="project" value="UniProtKB-KW"/>
</dbReference>
<comment type="function">
    <text evidence="4">Involved in the binding of tRNA to the ribosomes.</text>
</comment>
<evidence type="ECO:0000259" key="5">
    <source>
        <dbReference type="SMART" id="SM01403"/>
    </source>
</evidence>
<dbReference type="GO" id="GO:1990904">
    <property type="term" value="C:ribonucleoprotein complex"/>
    <property type="evidence" value="ECO:0007669"/>
    <property type="project" value="UniProtKB-KW"/>
</dbReference>
<name>A0A2H0XGS8_UNCKA</name>
<dbReference type="GO" id="GO:0000049">
    <property type="term" value="F:tRNA binding"/>
    <property type="evidence" value="ECO:0007669"/>
    <property type="project" value="UniProtKB-UniRule"/>
</dbReference>
<comment type="similarity">
    <text evidence="1 4">Belongs to the universal ribosomal protein uS10 family.</text>
</comment>
<feature type="domain" description="Small ribosomal subunit protein uS10" evidence="5">
    <location>
        <begin position="7"/>
        <end position="101"/>
    </location>
</feature>
<dbReference type="PANTHER" id="PTHR11700">
    <property type="entry name" value="30S RIBOSOMAL PROTEIN S10 FAMILY MEMBER"/>
    <property type="match status" value="1"/>
</dbReference>